<comment type="subcellular location">
    <subcellularLocation>
        <location evidence="1">Secreted</location>
    </subcellularLocation>
</comment>
<keyword evidence="8" id="KW-1185">Reference proteome</keyword>
<evidence type="ECO:0000256" key="1">
    <source>
        <dbReference type="ARBA" id="ARBA00004613"/>
    </source>
</evidence>
<evidence type="ECO:0000256" key="5">
    <source>
        <dbReference type="SAM" id="SignalP"/>
    </source>
</evidence>
<dbReference type="InterPro" id="IPR013818">
    <property type="entry name" value="Lipase"/>
</dbReference>
<feature type="domain" description="Lipase" evidence="6">
    <location>
        <begin position="42"/>
        <end position="195"/>
    </location>
</feature>
<dbReference type="InterPro" id="IPR000734">
    <property type="entry name" value="TAG_lipase"/>
</dbReference>
<evidence type="ECO:0000256" key="3">
    <source>
        <dbReference type="ARBA" id="ARBA00022525"/>
    </source>
</evidence>
<protein>
    <recommendedName>
        <fullName evidence="6">Lipase domain-containing protein</fullName>
    </recommendedName>
</protein>
<comment type="similarity">
    <text evidence="2 4">Belongs to the AB hydrolase superfamily. Lipase family.</text>
</comment>
<evidence type="ECO:0000313" key="7">
    <source>
        <dbReference type="EMBL" id="KAG5669068.1"/>
    </source>
</evidence>
<feature type="signal peptide" evidence="5">
    <location>
        <begin position="1"/>
        <end position="17"/>
    </location>
</feature>
<dbReference type="PRINTS" id="PR00821">
    <property type="entry name" value="TAGLIPASE"/>
</dbReference>
<accession>A0A9J6BGT9</accession>
<dbReference type="OrthoDB" id="199913at2759"/>
<name>A0A9J6BGT9_POLVA</name>
<gene>
    <name evidence="7" type="ORF">PVAND_016968</name>
</gene>
<evidence type="ECO:0000256" key="4">
    <source>
        <dbReference type="RuleBase" id="RU004262"/>
    </source>
</evidence>
<dbReference type="AlphaFoldDB" id="A0A9J6BGT9"/>
<evidence type="ECO:0000313" key="8">
    <source>
        <dbReference type="Proteomes" id="UP001107558"/>
    </source>
</evidence>
<dbReference type="InterPro" id="IPR029058">
    <property type="entry name" value="AB_hydrolase_fold"/>
</dbReference>
<dbReference type="PANTHER" id="PTHR11610">
    <property type="entry name" value="LIPASE"/>
    <property type="match status" value="1"/>
</dbReference>
<dbReference type="GO" id="GO:0005615">
    <property type="term" value="C:extracellular space"/>
    <property type="evidence" value="ECO:0007669"/>
    <property type="project" value="TreeGrafter"/>
</dbReference>
<feature type="chain" id="PRO_5039943686" description="Lipase domain-containing protein" evidence="5">
    <location>
        <begin position="18"/>
        <end position="197"/>
    </location>
</feature>
<reference evidence="7" key="1">
    <citation type="submission" date="2021-03" db="EMBL/GenBank/DDBJ databases">
        <title>Chromosome level genome of the anhydrobiotic midge Polypedilum vanderplanki.</title>
        <authorList>
            <person name="Yoshida Y."/>
            <person name="Kikawada T."/>
            <person name="Gusev O."/>
        </authorList>
    </citation>
    <scope>NUCLEOTIDE SEQUENCE</scope>
    <source>
        <strain evidence="7">NIAS01</strain>
        <tissue evidence="7">Whole body or cell culture</tissue>
    </source>
</reference>
<proteinExistence type="inferred from homology"/>
<dbReference type="Pfam" id="PF00151">
    <property type="entry name" value="Lipase"/>
    <property type="match status" value="1"/>
</dbReference>
<dbReference type="PANTHER" id="PTHR11610:SF185">
    <property type="entry name" value="LD47264P"/>
    <property type="match status" value="1"/>
</dbReference>
<evidence type="ECO:0000256" key="2">
    <source>
        <dbReference type="ARBA" id="ARBA00010701"/>
    </source>
</evidence>
<dbReference type="GO" id="GO:0016298">
    <property type="term" value="F:lipase activity"/>
    <property type="evidence" value="ECO:0007669"/>
    <property type="project" value="InterPro"/>
</dbReference>
<dbReference type="Proteomes" id="UP001107558">
    <property type="component" value="Chromosome 4"/>
</dbReference>
<dbReference type="EMBL" id="JADBJN010000004">
    <property type="protein sequence ID" value="KAG5669068.1"/>
    <property type="molecule type" value="Genomic_DNA"/>
</dbReference>
<comment type="caution">
    <text evidence="7">The sequence shown here is derived from an EMBL/GenBank/DDBJ whole genome shotgun (WGS) entry which is preliminary data.</text>
</comment>
<dbReference type="SUPFAM" id="SSF53474">
    <property type="entry name" value="alpha/beta-Hydrolases"/>
    <property type="match status" value="1"/>
</dbReference>
<dbReference type="Gene3D" id="3.40.50.1820">
    <property type="entry name" value="alpha/beta hydrolase"/>
    <property type="match status" value="1"/>
</dbReference>
<keyword evidence="5" id="KW-0732">Signal</keyword>
<dbReference type="GO" id="GO:0016042">
    <property type="term" value="P:lipid catabolic process"/>
    <property type="evidence" value="ECO:0007669"/>
    <property type="project" value="TreeGrafter"/>
</dbReference>
<evidence type="ECO:0000259" key="6">
    <source>
        <dbReference type="Pfam" id="PF00151"/>
    </source>
</evidence>
<keyword evidence="3" id="KW-0964">Secreted</keyword>
<sequence>MKLLLIFTFSLIKLAYCQSNLTWYEVFTEKIEKNDNPEPVRCYGIYGCFPITKPWACKERASNVFPFSPEIIEVKFPLFTNFTRKSPIMIDLDNLEKIHFANVSKKSSFYFISHGFLELGNSPWMIKMMNEILNYDNEAVVILVDWRGGSSMPYYQAAANIRVVGAVLAHLIAGIFLELKMENLDKFHLIGHSLGEN</sequence>
<organism evidence="7 8">
    <name type="scientific">Polypedilum vanderplanki</name>
    <name type="common">Sleeping chironomid midge</name>
    <dbReference type="NCBI Taxonomy" id="319348"/>
    <lineage>
        <taxon>Eukaryota</taxon>
        <taxon>Metazoa</taxon>
        <taxon>Ecdysozoa</taxon>
        <taxon>Arthropoda</taxon>
        <taxon>Hexapoda</taxon>
        <taxon>Insecta</taxon>
        <taxon>Pterygota</taxon>
        <taxon>Neoptera</taxon>
        <taxon>Endopterygota</taxon>
        <taxon>Diptera</taxon>
        <taxon>Nematocera</taxon>
        <taxon>Chironomoidea</taxon>
        <taxon>Chironomidae</taxon>
        <taxon>Chironominae</taxon>
        <taxon>Polypedilum</taxon>
        <taxon>Polypedilum</taxon>
    </lineage>
</organism>